<evidence type="ECO:0000313" key="2">
    <source>
        <dbReference type="Proteomes" id="UP000186559"/>
    </source>
</evidence>
<gene>
    <name evidence="1" type="ORF">Ga0080559_TMP1119</name>
</gene>
<sequence>MGARVNGKAGDVHAGQHLVVHCAGAPVAENEKRPGTGCPAGVRE</sequence>
<name>A0A1U7D1F8_9RHOB</name>
<dbReference type="AlphaFoldDB" id="A0A1U7D1F8"/>
<dbReference type="STRING" id="1229727.Ga0080559_TMP1119"/>
<dbReference type="EMBL" id="CP014796">
    <property type="protein sequence ID" value="APX21915.1"/>
    <property type="molecule type" value="Genomic_DNA"/>
</dbReference>
<organism evidence="1 2">
    <name type="scientific">Salipiger profundus</name>
    <dbReference type="NCBI Taxonomy" id="1229727"/>
    <lineage>
        <taxon>Bacteria</taxon>
        <taxon>Pseudomonadati</taxon>
        <taxon>Pseudomonadota</taxon>
        <taxon>Alphaproteobacteria</taxon>
        <taxon>Rhodobacterales</taxon>
        <taxon>Roseobacteraceae</taxon>
        <taxon>Salipiger</taxon>
    </lineage>
</organism>
<evidence type="ECO:0000313" key="1">
    <source>
        <dbReference type="EMBL" id="APX21915.1"/>
    </source>
</evidence>
<protein>
    <submittedName>
        <fullName evidence="1">Uncharacterized protein</fullName>
    </submittedName>
</protein>
<accession>A0A1U7D1F8</accession>
<dbReference type="KEGG" id="tpro:Ga0080559_TMP1119"/>
<dbReference type="Proteomes" id="UP000186559">
    <property type="component" value="Chromosome"/>
</dbReference>
<reference evidence="1 2" key="1">
    <citation type="submission" date="2016-03" db="EMBL/GenBank/DDBJ databases">
        <title>Deep-sea bacteria in the southern Pacific.</title>
        <authorList>
            <person name="Tang K."/>
        </authorList>
    </citation>
    <scope>NUCLEOTIDE SEQUENCE [LARGE SCALE GENOMIC DNA]</scope>
    <source>
        <strain evidence="1 2">JLT2016</strain>
    </source>
</reference>
<proteinExistence type="predicted"/>
<keyword evidence="2" id="KW-1185">Reference proteome</keyword>